<name>E7RDF9_9BACL</name>
<feature type="signal peptide" evidence="1">
    <location>
        <begin position="1"/>
        <end position="22"/>
    </location>
</feature>
<sequence length="81" mass="9202">MKFLKYLLLFAFILLLASCSTGYPATELEGEEPIVIGHIIEVLEEKIIFVVEGMYKKGDKVAVWKFEEGPEIAEKIVLLEK</sequence>
<evidence type="ECO:0008006" key="4">
    <source>
        <dbReference type="Google" id="ProtNLM"/>
    </source>
</evidence>
<proteinExistence type="predicted"/>
<dbReference type="EMBL" id="AEPB01000008">
    <property type="protein sequence ID" value="EGA90963.1"/>
    <property type="molecule type" value="Genomic_DNA"/>
</dbReference>
<comment type="caution">
    <text evidence="2">The sequence shown here is derived from an EMBL/GenBank/DDBJ whole genome shotgun (WGS) entry which is preliminary data.</text>
</comment>
<evidence type="ECO:0000256" key="1">
    <source>
        <dbReference type="SAM" id="SignalP"/>
    </source>
</evidence>
<keyword evidence="1" id="KW-0732">Signal</keyword>
<dbReference type="OrthoDB" id="2429143at2"/>
<dbReference type="Proteomes" id="UP000003052">
    <property type="component" value="Unassembled WGS sequence"/>
</dbReference>
<reference evidence="2 3" key="1">
    <citation type="journal article" date="2011" name="J. Bacteriol.">
        <title>The Draft Genome of Planococcus donghaensis MPA1U2 Reveals Nonsporulation Pathways Controlled by a Conserved Spo0A Regulon.</title>
        <authorList>
            <person name="Pearson M.D."/>
            <person name="Noller H.F."/>
        </authorList>
    </citation>
    <scope>NUCLEOTIDE SEQUENCE [LARGE SCALE GENOMIC DNA]</scope>
    <source>
        <strain evidence="2 3">MPA1U2</strain>
    </source>
</reference>
<accession>E7RDF9</accession>
<organism evidence="2 3">
    <name type="scientific">Planococcus donghaensis MPA1U2</name>
    <dbReference type="NCBI Taxonomy" id="933115"/>
    <lineage>
        <taxon>Bacteria</taxon>
        <taxon>Bacillati</taxon>
        <taxon>Bacillota</taxon>
        <taxon>Bacilli</taxon>
        <taxon>Bacillales</taxon>
        <taxon>Caryophanaceae</taxon>
        <taxon>Planococcus</taxon>
    </lineage>
</organism>
<dbReference type="RefSeq" id="WP_008428581.1">
    <property type="nucleotide sequence ID" value="NZ_AEPB01000008.1"/>
</dbReference>
<dbReference type="PROSITE" id="PS51257">
    <property type="entry name" value="PROKAR_LIPOPROTEIN"/>
    <property type="match status" value="1"/>
</dbReference>
<evidence type="ECO:0000313" key="3">
    <source>
        <dbReference type="Proteomes" id="UP000003052"/>
    </source>
</evidence>
<gene>
    <name evidence="2" type="ORF">GPDM_02435</name>
</gene>
<evidence type="ECO:0000313" key="2">
    <source>
        <dbReference type="EMBL" id="EGA90963.1"/>
    </source>
</evidence>
<feature type="chain" id="PRO_5038506731" description="DUF3221 domain-containing protein" evidence="1">
    <location>
        <begin position="23"/>
        <end position="81"/>
    </location>
</feature>
<dbReference type="AlphaFoldDB" id="E7RDF9"/>
<protein>
    <recommendedName>
        <fullName evidence="4">DUF3221 domain-containing protein</fullName>
    </recommendedName>
</protein>